<accession>A0A1H8SQ11</accession>
<dbReference type="OrthoDB" id="1070337at2"/>
<evidence type="ECO:0000313" key="1">
    <source>
        <dbReference type="EMBL" id="SEO80655.1"/>
    </source>
</evidence>
<proteinExistence type="predicted"/>
<name>A0A1H8SQ11_9BRAD</name>
<reference evidence="2" key="1">
    <citation type="submission" date="2016-10" db="EMBL/GenBank/DDBJ databases">
        <authorList>
            <person name="Varghese N."/>
            <person name="Submissions S."/>
        </authorList>
    </citation>
    <scope>NUCLEOTIDE SEQUENCE [LARGE SCALE GENOMIC DNA]</scope>
    <source>
        <strain evidence="2">DSM 123</strain>
    </source>
</reference>
<keyword evidence="2" id="KW-1185">Reference proteome</keyword>
<evidence type="ECO:0000313" key="2">
    <source>
        <dbReference type="Proteomes" id="UP000199615"/>
    </source>
</evidence>
<dbReference type="RefSeq" id="WP_092683757.1">
    <property type="nucleotide sequence ID" value="NZ_FODT01000005.1"/>
</dbReference>
<dbReference type="AlphaFoldDB" id="A0A1H8SQ11"/>
<sequence>MKLLTNTQTEQLLNNGRVNAAHIGVDGKTEDFKPVVKIFCPWTGATWLISELDPEDPDLAFGLCDLGFGCPELGNVRLSEIEGVRGPGGLTIERDIHFNATKTLTEYADEAYRAGAIVA</sequence>
<gene>
    <name evidence="1" type="ORF">SAMN05444123_10514</name>
</gene>
<dbReference type="InterPro" id="IPR021341">
    <property type="entry name" value="DUF2958"/>
</dbReference>
<dbReference type="EMBL" id="FODT01000005">
    <property type="protein sequence ID" value="SEO80655.1"/>
    <property type="molecule type" value="Genomic_DNA"/>
</dbReference>
<organism evidence="1 2">
    <name type="scientific">Rhodopseudomonas pseudopalustris</name>
    <dbReference type="NCBI Taxonomy" id="1513892"/>
    <lineage>
        <taxon>Bacteria</taxon>
        <taxon>Pseudomonadati</taxon>
        <taxon>Pseudomonadota</taxon>
        <taxon>Alphaproteobacteria</taxon>
        <taxon>Hyphomicrobiales</taxon>
        <taxon>Nitrobacteraceae</taxon>
        <taxon>Rhodopseudomonas</taxon>
    </lineage>
</organism>
<dbReference type="Proteomes" id="UP000199615">
    <property type="component" value="Unassembled WGS sequence"/>
</dbReference>
<protein>
    <submittedName>
        <fullName evidence="1">Uncharacterized protein</fullName>
    </submittedName>
</protein>
<dbReference type="Pfam" id="PF11171">
    <property type="entry name" value="DUF2958"/>
    <property type="match status" value="1"/>
</dbReference>